<dbReference type="Proteomes" id="UP000198822">
    <property type="component" value="Chromosome I"/>
</dbReference>
<organism evidence="2 3">
    <name type="scientific">Agrococcus jejuensis</name>
    <dbReference type="NCBI Taxonomy" id="399736"/>
    <lineage>
        <taxon>Bacteria</taxon>
        <taxon>Bacillati</taxon>
        <taxon>Actinomycetota</taxon>
        <taxon>Actinomycetes</taxon>
        <taxon>Micrococcales</taxon>
        <taxon>Microbacteriaceae</taxon>
        <taxon>Agrococcus</taxon>
    </lineage>
</organism>
<dbReference type="EMBL" id="LT629695">
    <property type="protein sequence ID" value="SDH30705.1"/>
    <property type="molecule type" value="Genomic_DNA"/>
</dbReference>
<dbReference type="RefSeq" id="WP_092502778.1">
    <property type="nucleotide sequence ID" value="NZ_LT629695.1"/>
</dbReference>
<sequence>MVQSERSDDVVRDRDLAAPAEMPVRAAEPAPQRRVTWQQVLGLVVAVAALMVAVAGVVGLVAGVPARLADGVAADAVLAFVAQGVALVLGSLVVGLGALWLLVRGERRWWRSQASTRDERAQSA</sequence>
<feature type="transmembrane region" description="Helical" evidence="1">
    <location>
        <begin position="76"/>
        <end position="103"/>
    </location>
</feature>
<proteinExistence type="predicted"/>
<evidence type="ECO:0000256" key="1">
    <source>
        <dbReference type="SAM" id="Phobius"/>
    </source>
</evidence>
<keyword evidence="1" id="KW-0812">Transmembrane</keyword>
<evidence type="ECO:0000313" key="3">
    <source>
        <dbReference type="Proteomes" id="UP000198822"/>
    </source>
</evidence>
<accession>A0A1G8BBW0</accession>
<keyword evidence="3" id="KW-1185">Reference proteome</keyword>
<keyword evidence="1" id="KW-0472">Membrane</keyword>
<reference evidence="3" key="1">
    <citation type="submission" date="2016-10" db="EMBL/GenBank/DDBJ databases">
        <authorList>
            <person name="Varghese N."/>
            <person name="Submissions S."/>
        </authorList>
    </citation>
    <scope>NUCLEOTIDE SEQUENCE [LARGE SCALE GENOMIC DNA]</scope>
    <source>
        <strain evidence="3">DSM 22002</strain>
    </source>
</reference>
<evidence type="ECO:0000313" key="2">
    <source>
        <dbReference type="EMBL" id="SDH30705.1"/>
    </source>
</evidence>
<keyword evidence="1" id="KW-1133">Transmembrane helix</keyword>
<name>A0A1G8BBW0_9MICO</name>
<protein>
    <submittedName>
        <fullName evidence="2">Uncharacterized protein</fullName>
    </submittedName>
</protein>
<dbReference type="AlphaFoldDB" id="A0A1G8BBW0"/>
<gene>
    <name evidence="2" type="ORF">SAMN04489720_0880</name>
</gene>
<feature type="transmembrane region" description="Helical" evidence="1">
    <location>
        <begin position="40"/>
        <end position="64"/>
    </location>
</feature>